<feature type="signal peptide" evidence="3">
    <location>
        <begin position="1"/>
        <end position="24"/>
    </location>
</feature>
<proteinExistence type="predicted"/>
<dbReference type="PROSITE" id="PS51257">
    <property type="entry name" value="PROKAR_LIPOPROTEIN"/>
    <property type="match status" value="1"/>
</dbReference>
<keyword evidence="1 3" id="KW-0732">Signal</keyword>
<organism evidence="4 5">
    <name type="scientific">Hominiventricola filiformis</name>
    <dbReference type="NCBI Taxonomy" id="2885352"/>
    <lineage>
        <taxon>Bacteria</taxon>
        <taxon>Bacillati</taxon>
        <taxon>Bacillota</taxon>
        <taxon>Clostridia</taxon>
        <taxon>Lachnospirales</taxon>
        <taxon>Lachnospiraceae</taxon>
        <taxon>Hominiventricola</taxon>
    </lineage>
</organism>
<dbReference type="Proteomes" id="UP001198220">
    <property type="component" value="Unassembled WGS sequence"/>
</dbReference>
<dbReference type="CDD" id="cd13669">
    <property type="entry name" value="PBP2_TRAP_TM0322_like"/>
    <property type="match status" value="1"/>
</dbReference>
<name>A0AAE3DA32_9FIRM</name>
<reference evidence="4 5" key="1">
    <citation type="submission" date="2021-10" db="EMBL/GenBank/DDBJ databases">
        <title>Anaerobic single-cell dispensing facilitates the cultivation of human gut bacteria.</title>
        <authorList>
            <person name="Afrizal A."/>
        </authorList>
    </citation>
    <scope>NUCLEOTIDE SEQUENCE [LARGE SCALE GENOMIC DNA]</scope>
    <source>
        <strain evidence="4 5">CLA-AA-H276</strain>
    </source>
</reference>
<dbReference type="Pfam" id="PF03480">
    <property type="entry name" value="DctP"/>
    <property type="match status" value="1"/>
</dbReference>
<gene>
    <name evidence="4" type="ORF">LKD36_00585</name>
</gene>
<evidence type="ECO:0000313" key="5">
    <source>
        <dbReference type="Proteomes" id="UP001198220"/>
    </source>
</evidence>
<keyword evidence="5" id="KW-1185">Reference proteome</keyword>
<dbReference type="PANTHER" id="PTHR33376:SF3">
    <property type="entry name" value="C4-DICARBOXYLATE-BINDING PROTEIN"/>
    <property type="match status" value="1"/>
</dbReference>
<dbReference type="Gene3D" id="3.40.190.170">
    <property type="entry name" value="Bacterial extracellular solute-binding protein, family 7"/>
    <property type="match status" value="1"/>
</dbReference>
<dbReference type="RefSeq" id="WP_308458258.1">
    <property type="nucleotide sequence ID" value="NZ_JAJEPS010000001.1"/>
</dbReference>
<comment type="caution">
    <text evidence="4">The sequence shown here is derived from an EMBL/GenBank/DDBJ whole genome shotgun (WGS) entry which is preliminary data.</text>
</comment>
<feature type="region of interest" description="Disordered" evidence="2">
    <location>
        <begin position="26"/>
        <end position="47"/>
    </location>
</feature>
<evidence type="ECO:0000256" key="1">
    <source>
        <dbReference type="ARBA" id="ARBA00022729"/>
    </source>
</evidence>
<dbReference type="GO" id="GO:0055085">
    <property type="term" value="P:transmembrane transport"/>
    <property type="evidence" value="ECO:0007669"/>
    <property type="project" value="InterPro"/>
</dbReference>
<dbReference type="InterPro" id="IPR038404">
    <property type="entry name" value="TRAP_DctP_sf"/>
</dbReference>
<feature type="chain" id="PRO_5042065682" evidence="3">
    <location>
        <begin position="25"/>
        <end position="360"/>
    </location>
</feature>
<evidence type="ECO:0000256" key="2">
    <source>
        <dbReference type="SAM" id="MobiDB-lite"/>
    </source>
</evidence>
<protein>
    <submittedName>
        <fullName evidence="4">C4-dicarboxylate TRAP transporter substrate-binding protein</fullName>
    </submittedName>
</protein>
<dbReference type="NCBIfam" id="NF037995">
    <property type="entry name" value="TRAP_S1"/>
    <property type="match status" value="1"/>
</dbReference>
<evidence type="ECO:0000313" key="4">
    <source>
        <dbReference type="EMBL" id="MCC2124670.1"/>
    </source>
</evidence>
<dbReference type="InterPro" id="IPR018389">
    <property type="entry name" value="DctP_fam"/>
</dbReference>
<evidence type="ECO:0000256" key="3">
    <source>
        <dbReference type="SAM" id="SignalP"/>
    </source>
</evidence>
<dbReference type="AlphaFoldDB" id="A0AAE3DA32"/>
<dbReference type="PANTHER" id="PTHR33376">
    <property type="match status" value="1"/>
</dbReference>
<sequence>MNKFVSVILGGTLALSLVACGGNATSSSSTESASPATSTAESSSTAETQYEEGKYELLFNMPCPDTEPYFRAYSAWAENVNKRTHGEVKIELYTSSQLGVEEDIIEQIRAGANVGQSTDTARLANYVPEIGVLNCPYFLEDADEINKFIQTDMAKGWVDQLATDFGIRPLAMNFVYGKRHFMTNDKVIKTPADLNGMLMRTPGAPVWVESISALGATPTALARSEIYSAVQTKVIDGLDELYISYYSEQLYEVLNTVNETGDILLVNIPVVSSQWFNSLPEEYQAIVEEEAVAAGKMASDEIANVEEPRIREELKAKGITIVPPEEIDIEAFKAAGDKAYEALGLVEVRAEAYKQLGKTE</sequence>
<dbReference type="EMBL" id="JAJEPS010000001">
    <property type="protein sequence ID" value="MCC2124670.1"/>
    <property type="molecule type" value="Genomic_DNA"/>
</dbReference>
<accession>A0AAE3DA32</accession>